<keyword evidence="1" id="KW-0040">ANK repeat</keyword>
<comment type="caution">
    <text evidence="3">The sequence shown here is derived from an EMBL/GenBank/DDBJ whole genome shotgun (WGS) entry which is preliminary data.</text>
</comment>
<proteinExistence type="predicted"/>
<evidence type="ECO:0000256" key="1">
    <source>
        <dbReference type="PROSITE-ProRule" id="PRU00023"/>
    </source>
</evidence>
<reference evidence="3" key="1">
    <citation type="journal article" date="2021" name="Front. Plant Sci.">
        <title>Chromosome-Scale Genome Assembly for Chinese Sour Jujube and Insights Into Its Genome Evolution and Domestication Signature.</title>
        <authorList>
            <person name="Shen L.-Y."/>
            <person name="Luo H."/>
            <person name="Wang X.-L."/>
            <person name="Wang X.-M."/>
            <person name="Qiu X.-J."/>
            <person name="Liu H."/>
            <person name="Zhou S.-S."/>
            <person name="Jia K.-H."/>
            <person name="Nie S."/>
            <person name="Bao Y.-T."/>
            <person name="Zhang R.-G."/>
            <person name="Yun Q.-Z."/>
            <person name="Chai Y.-H."/>
            <person name="Lu J.-Y."/>
            <person name="Li Y."/>
            <person name="Zhao S.-W."/>
            <person name="Mao J.-F."/>
            <person name="Jia S.-G."/>
            <person name="Mao Y.-M."/>
        </authorList>
    </citation>
    <scope>NUCLEOTIDE SEQUENCE</scope>
    <source>
        <strain evidence="3">AT0</strain>
        <tissue evidence="3">Leaf</tissue>
    </source>
</reference>
<dbReference type="PANTHER" id="PTHR24128">
    <property type="entry name" value="HOMEOBOX PROTEIN WARIAI"/>
    <property type="match status" value="1"/>
</dbReference>
<dbReference type="OrthoDB" id="2157354at2759"/>
<feature type="transmembrane region" description="Helical" evidence="2">
    <location>
        <begin position="289"/>
        <end position="316"/>
    </location>
</feature>
<dbReference type="PROSITE" id="PS50297">
    <property type="entry name" value="ANK_REP_REGION"/>
    <property type="match status" value="1"/>
</dbReference>
<keyword evidence="2" id="KW-0812">Transmembrane</keyword>
<feature type="repeat" description="ANK" evidence="1">
    <location>
        <begin position="190"/>
        <end position="222"/>
    </location>
</feature>
<keyword evidence="2" id="KW-0472">Membrane</keyword>
<keyword evidence="2" id="KW-1133">Transmembrane helix</keyword>
<protein>
    <recommendedName>
        <fullName evidence="5">Ankyrin repeat-containing protein BDA1-like</fullName>
    </recommendedName>
</protein>
<name>A0A978U8U5_ZIZJJ</name>
<dbReference type="InterPro" id="IPR036770">
    <property type="entry name" value="Ankyrin_rpt-contain_sf"/>
</dbReference>
<evidence type="ECO:0000313" key="4">
    <source>
        <dbReference type="Proteomes" id="UP000813462"/>
    </source>
</evidence>
<dbReference type="SMART" id="SM00248">
    <property type="entry name" value="ANK"/>
    <property type="match status" value="5"/>
</dbReference>
<evidence type="ECO:0000313" key="3">
    <source>
        <dbReference type="EMBL" id="KAH7510897.1"/>
    </source>
</evidence>
<dbReference type="Gene3D" id="1.25.40.20">
    <property type="entry name" value="Ankyrin repeat-containing domain"/>
    <property type="match status" value="2"/>
</dbReference>
<sequence>MDHEKLKHVAQEGDIDMLYNLIQEDPYFLDTIDASPFIDTPLHVAASRGNVQFAMEIISLKPSFVRKLNNHGFTPMHLALFNRQTDIILRFLDHETDLVRVRGREGKTVLHCVAENGEDHVHQEEKLSLLAKFLSACPLSIRDVTNRSETALHIAVKNHNLRALELLLKGLQRSFNIHDIRNIIELKDGEGNNLLHIATAANQPRVVKLLLKNKIDVNARNSKGLTALDISDPHNREVRESLLHSRALSSESLPQAPKKYKNLRSKISFREHVIIFCRSFKKDAISSNLLLMVVAAILISAANNYLVAVSTLGGTWQDNNKGLRMLRKIKTKKLNQAYGAEFKSLVRFTSIGRNLCPPPPPWFR</sequence>
<evidence type="ECO:0008006" key="5">
    <source>
        <dbReference type="Google" id="ProtNLM"/>
    </source>
</evidence>
<dbReference type="Pfam" id="PF12796">
    <property type="entry name" value="Ank_2"/>
    <property type="match status" value="2"/>
</dbReference>
<organism evidence="3 4">
    <name type="scientific">Ziziphus jujuba var. spinosa</name>
    <dbReference type="NCBI Taxonomy" id="714518"/>
    <lineage>
        <taxon>Eukaryota</taxon>
        <taxon>Viridiplantae</taxon>
        <taxon>Streptophyta</taxon>
        <taxon>Embryophyta</taxon>
        <taxon>Tracheophyta</taxon>
        <taxon>Spermatophyta</taxon>
        <taxon>Magnoliopsida</taxon>
        <taxon>eudicotyledons</taxon>
        <taxon>Gunneridae</taxon>
        <taxon>Pentapetalae</taxon>
        <taxon>rosids</taxon>
        <taxon>fabids</taxon>
        <taxon>Rosales</taxon>
        <taxon>Rhamnaceae</taxon>
        <taxon>Paliureae</taxon>
        <taxon>Ziziphus</taxon>
    </lineage>
</organism>
<dbReference type="PANTHER" id="PTHR24128:SF24">
    <property type="entry name" value="ANKYRIN REPEAT PROTEIN"/>
    <property type="match status" value="1"/>
</dbReference>
<accession>A0A978U8U5</accession>
<dbReference type="Proteomes" id="UP000813462">
    <property type="component" value="Unassembled WGS sequence"/>
</dbReference>
<dbReference type="AlphaFoldDB" id="A0A978U8U5"/>
<evidence type="ECO:0000256" key="2">
    <source>
        <dbReference type="SAM" id="Phobius"/>
    </source>
</evidence>
<dbReference type="InterPro" id="IPR002110">
    <property type="entry name" value="Ankyrin_rpt"/>
</dbReference>
<dbReference type="Pfam" id="PF13857">
    <property type="entry name" value="Ank_5"/>
    <property type="match status" value="1"/>
</dbReference>
<dbReference type="PROSITE" id="PS50088">
    <property type="entry name" value="ANK_REPEAT"/>
    <property type="match status" value="1"/>
</dbReference>
<dbReference type="EMBL" id="JAEACU010000272">
    <property type="protein sequence ID" value="KAH7510897.1"/>
    <property type="molecule type" value="Genomic_DNA"/>
</dbReference>
<gene>
    <name evidence="3" type="ORF">FEM48_ZijujUnG0073600</name>
</gene>
<dbReference type="SUPFAM" id="SSF48403">
    <property type="entry name" value="Ankyrin repeat"/>
    <property type="match status" value="1"/>
</dbReference>